<evidence type="ECO:0000256" key="11">
    <source>
        <dbReference type="ARBA" id="ARBA00023125"/>
    </source>
</evidence>
<comment type="PTM">
    <text evidence="18">Highly phosphorylated.</text>
</comment>
<protein>
    <recommendedName>
        <fullName evidence="18 19">Protein E7</fullName>
    </recommendedName>
</protein>
<keyword evidence="14 18" id="KW-1035">Host cytoplasm</keyword>
<evidence type="ECO:0000256" key="9">
    <source>
        <dbReference type="ARBA" id="ARBA00022833"/>
    </source>
</evidence>
<dbReference type="GO" id="GO:0039502">
    <property type="term" value="P:symbiont-mediated suppression of host type I interferon-mediated signaling pathway"/>
    <property type="evidence" value="ECO:0007669"/>
    <property type="project" value="UniProtKB-UniRule"/>
</dbReference>
<evidence type="ECO:0000313" key="21">
    <source>
        <dbReference type="Proteomes" id="UP001242473"/>
    </source>
</evidence>
<comment type="caution">
    <text evidence="18">Lacks conserved residue(s) required for the propagation of feature annotation.</text>
</comment>
<evidence type="ECO:0000256" key="8">
    <source>
        <dbReference type="ARBA" id="ARBA00022830"/>
    </source>
</evidence>
<comment type="function">
    <text evidence="19">E7 protein has both transforming and trans-activating activities.</text>
</comment>
<dbReference type="EMBL" id="MN329804">
    <property type="protein sequence ID" value="QGF19306.1"/>
    <property type="molecule type" value="Genomic_DNA"/>
</dbReference>
<comment type="domain">
    <text evidence="18">The E7 terminal domain is an intrinsically disordered domain, whose flexibility and conformational transitions confer target adaptability to the oncoprotein. It allows adaptation to a variety of protein targets and exposes the PEST degradation sequence that regulates its turnover in the cell.</text>
</comment>
<evidence type="ECO:0000256" key="5">
    <source>
        <dbReference type="ARBA" id="ARBA00022632"/>
    </source>
</evidence>
<comment type="subunit">
    <text evidence="18">Homodimer. Homooligomer. Interacts with host RB1; this interaction induces dissociation of RB1-E2F1 complex thereby disrupting RB1 activity. Interacts with host EP300; this interaction represses EP300 transcriptional activity. Interacts with protein E2; this interaction inhibits E7 oncogenic activity. Interacts with host TMEM173/STING; this interaction impairs the ability of TMEM173/STING to sense cytosolic DNA and promote the production of type I interferon (IFN-alpha and IFN-beta).</text>
</comment>
<reference evidence="20" key="1">
    <citation type="journal article" date="2020" name="Viruses">
        <title>A Preliminary Study of the Virome of the South American Free-Tailed Bats (Tadarida brasiliensis) and Identification of Two Novel Mammalian Viruses.</title>
        <authorList>
            <person name="Bolatti E.M."/>
            <person name="Zorec T.M."/>
            <person name="Montani M.E."/>
            <person name="Hosnjak L."/>
            <person name="Chouhy D."/>
            <person name="Viarengo G."/>
            <person name="Casal P.E."/>
            <person name="Barquez R.M."/>
            <person name="Poljak M."/>
            <person name="Giri A.A."/>
        </authorList>
    </citation>
    <scope>NUCLEOTIDE SEQUENCE</scope>
</reference>
<dbReference type="InterPro" id="IPR000148">
    <property type="entry name" value="Papilloma_E7"/>
</dbReference>
<evidence type="ECO:0000256" key="12">
    <source>
        <dbReference type="ARBA" id="ARBA00023159"/>
    </source>
</evidence>
<keyword evidence="7 18" id="KW-0863">Zinc-finger</keyword>
<evidence type="ECO:0000256" key="17">
    <source>
        <dbReference type="ARBA" id="ARBA00023309"/>
    </source>
</evidence>
<dbReference type="GO" id="GO:0030430">
    <property type="term" value="C:host cell cytoplasm"/>
    <property type="evidence" value="ECO:0007669"/>
    <property type="project" value="UniProtKB-SubCell"/>
</dbReference>
<evidence type="ECO:0000256" key="10">
    <source>
        <dbReference type="ARBA" id="ARBA00023015"/>
    </source>
</evidence>
<evidence type="ECO:0000256" key="1">
    <source>
        <dbReference type="ARBA" id="ARBA00022504"/>
    </source>
</evidence>
<keyword evidence="13 18" id="KW-0804">Transcription</keyword>
<dbReference type="GO" id="GO:0019904">
    <property type="term" value="F:protein domain specific binding"/>
    <property type="evidence" value="ECO:0007669"/>
    <property type="project" value="UniProtKB-UniRule"/>
</dbReference>
<dbReference type="HAMAP" id="MF_04004">
    <property type="entry name" value="PPV_E7"/>
    <property type="match status" value="1"/>
</dbReference>
<dbReference type="GO" id="GO:0052170">
    <property type="term" value="P:symbiont-mediated suppression of host innate immune response"/>
    <property type="evidence" value="ECO:0007669"/>
    <property type="project" value="UniProtKB-KW"/>
</dbReference>
<feature type="short sequence motif" description="Nuclear export signal" evidence="18">
    <location>
        <begin position="82"/>
        <end position="90"/>
    </location>
</feature>
<keyword evidence="6 18" id="KW-0479">Metal-binding</keyword>
<organism evidence="20 21">
    <name type="scientific">Tadarida brasiliensis papillomavirus 1</name>
    <dbReference type="NCBI Taxonomy" id="2664215"/>
    <lineage>
        <taxon>Viruses</taxon>
        <taxon>Monodnaviria</taxon>
        <taxon>Shotokuvirae</taxon>
        <taxon>Cossaviricota</taxon>
        <taxon>Papovaviricetes</taxon>
        <taxon>Zurhausenvirales</taxon>
        <taxon>Papillomaviridae</taxon>
    </lineage>
</organism>
<keyword evidence="17 18" id="KW-1078">G1/S host cell cycle checkpoint dysregulation by virus</keyword>
<sequence length="108" mass="12448">MRGEKSTIPDIVLEYQPSLVELWCDEELPNEFELEGEEQIQNQVPQQSQQSGRHYETFTVSMWCGICDHKIKLVCQATSGGIQSLEYLLVEDKLKFVCLTCVKHYGLH</sequence>
<evidence type="ECO:0000256" key="3">
    <source>
        <dbReference type="ARBA" id="ARBA00022562"/>
    </source>
</evidence>
<keyword evidence="16 18" id="KW-0899">Viral immunoevasion</keyword>
<comment type="subcellular location">
    <subcellularLocation>
        <location evidence="18">Host cytoplasm</location>
    </subcellularLocation>
    <subcellularLocation>
        <location evidence="18">Host nucleus</location>
    </subcellularLocation>
    <text evidence="18">Predominantly found in the host nucleus.</text>
</comment>
<evidence type="ECO:0000256" key="15">
    <source>
        <dbReference type="ARBA" id="ARBA00023258"/>
    </source>
</evidence>
<evidence type="ECO:0000256" key="4">
    <source>
        <dbReference type="ARBA" id="ARBA00022581"/>
    </source>
</evidence>
<dbReference type="PIRSF" id="PIRSF003407">
    <property type="entry name" value="Papvi_E7"/>
    <property type="match status" value="1"/>
</dbReference>
<keyword evidence="11 18" id="KW-0238">DNA-binding</keyword>
<dbReference type="GO" id="GO:0003677">
    <property type="term" value="F:DNA binding"/>
    <property type="evidence" value="ECO:0007669"/>
    <property type="project" value="UniProtKB-UniRule"/>
</dbReference>
<keyword evidence="1 18" id="KW-1121">Modulation of host cell cycle by virus</keyword>
<accession>A0A5Q2F570</accession>
<evidence type="ECO:0000256" key="6">
    <source>
        <dbReference type="ARBA" id="ARBA00022723"/>
    </source>
</evidence>
<dbReference type="GO" id="GO:0003700">
    <property type="term" value="F:DNA-binding transcription factor activity"/>
    <property type="evidence" value="ECO:0007669"/>
    <property type="project" value="UniProtKB-UniRule"/>
</dbReference>
<evidence type="ECO:0000256" key="13">
    <source>
        <dbReference type="ARBA" id="ARBA00023163"/>
    </source>
</evidence>
<keyword evidence="15" id="KW-0922">Interferon antiviral system evasion</keyword>
<evidence type="ECO:0000256" key="14">
    <source>
        <dbReference type="ARBA" id="ARBA00023200"/>
    </source>
</evidence>
<dbReference type="Gene3D" id="3.30.160.330">
    <property type="match status" value="1"/>
</dbReference>
<keyword evidence="9 18" id="KW-0862">Zinc</keyword>
<keyword evidence="4 18" id="KW-0945">Host-virus interaction</keyword>
<feature type="short sequence motif" description="LXCXE motif; interaction with host RB1 and TMEM173/STING" evidence="18">
    <location>
        <begin position="22"/>
        <end position="26"/>
    </location>
</feature>
<evidence type="ECO:0000313" key="20">
    <source>
        <dbReference type="EMBL" id="QGF19306.1"/>
    </source>
</evidence>
<comment type="similarity">
    <text evidence="18 19">Belongs to the papillomaviridae E7 protein family.</text>
</comment>
<keyword evidence="8 18" id="KW-1114">Inhibition of host interferon signaling pathway by virus</keyword>
<keyword evidence="3 18" id="KW-1048">Host nucleus</keyword>
<gene>
    <name evidence="18" type="primary">E7</name>
</gene>
<proteinExistence type="inferred from homology"/>
<keyword evidence="5 18" id="KW-1090">Inhibition of host innate immune response by virus</keyword>
<name>A0A5Q2F570_9PAPI</name>
<keyword evidence="10 18" id="KW-0805">Transcription regulation</keyword>
<evidence type="ECO:0000256" key="16">
    <source>
        <dbReference type="ARBA" id="ARBA00023280"/>
    </source>
</evidence>
<comment type="function">
    <text evidence="18">Plays a role in viral genome replication by driving entry of quiescent cells into the cell cycle. Stimulation of progression from G1 to S phase allows the virus to efficiently use the cellular DNA replicating machinery to achieve viral genome replication. E7 protein has both transforming and trans-activating activities. Induces the disassembly of the E2F1 transcription factor from RB1, with subsequent transcriptional activation of E2F1-regulated S-phase genes. Interferes with host histone deacetylation mediated by HDAC1 and HDAC2, leading to transcription activation. Plays also a role in the inhibition of both antiviral and antiproliferative functions of host interferon alpha. Interaction with host TMEM173/STING impairs the ability of TMEM173/STING to sense cytosolic DNA and promote the production of type I interferon (IFN-alpha and IFN-beta).</text>
</comment>
<dbReference type="Pfam" id="PF00527">
    <property type="entry name" value="E7"/>
    <property type="match status" value="1"/>
</dbReference>
<dbReference type="GO" id="GO:0008270">
    <property type="term" value="F:zinc ion binding"/>
    <property type="evidence" value="ECO:0007669"/>
    <property type="project" value="UniProtKB-KW"/>
</dbReference>
<keyword evidence="2 18" id="KW-0244">Early protein</keyword>
<dbReference type="Proteomes" id="UP001242473">
    <property type="component" value="Segment"/>
</dbReference>
<dbReference type="GO" id="GO:0039645">
    <property type="term" value="P:symbiont-mediated perturbation of host cell cycle G1/S transition checkpoint"/>
    <property type="evidence" value="ECO:0007669"/>
    <property type="project" value="UniProtKB-UniRule"/>
</dbReference>
<evidence type="ECO:0000256" key="7">
    <source>
        <dbReference type="ARBA" id="ARBA00022771"/>
    </source>
</evidence>
<dbReference type="GO" id="GO:0006351">
    <property type="term" value="P:DNA-templated transcription"/>
    <property type="evidence" value="ECO:0007669"/>
    <property type="project" value="UniProtKB-UniRule"/>
</dbReference>
<keyword evidence="12 18" id="KW-0010">Activator</keyword>
<evidence type="ECO:0000256" key="18">
    <source>
        <dbReference type="HAMAP-Rule" id="MF_04004"/>
    </source>
</evidence>
<dbReference type="SUPFAM" id="SSF161234">
    <property type="entry name" value="E7 C-terminal domain-like"/>
    <property type="match status" value="1"/>
</dbReference>
<dbReference type="GO" id="GO:0042025">
    <property type="term" value="C:host cell nucleus"/>
    <property type="evidence" value="ECO:0007669"/>
    <property type="project" value="UniProtKB-SubCell"/>
</dbReference>
<evidence type="ECO:0000256" key="19">
    <source>
        <dbReference type="PIRNR" id="PIRNR003407"/>
    </source>
</evidence>
<evidence type="ECO:0000256" key="2">
    <source>
        <dbReference type="ARBA" id="ARBA00022518"/>
    </source>
</evidence>